<dbReference type="Proteomes" id="UP000828390">
    <property type="component" value="Unassembled WGS sequence"/>
</dbReference>
<gene>
    <name evidence="1" type="ORF">DPMN_050121</name>
</gene>
<sequence length="159" mass="17915">MHVYLMELHILSGEGSRSSFKVKCHIRGHSVSQTHLVLRSFLVEILGKRTNPSLIREISNLLLARAYLLLISPRSLPFLPPQPPMPEIPVGARLFHFSNRWLQISFGRMGSFSGYKRPDFSIRKKAFTFSRSDRTGISASTYSTVHSRALGKTCGRKGS</sequence>
<evidence type="ECO:0000313" key="2">
    <source>
        <dbReference type="Proteomes" id="UP000828390"/>
    </source>
</evidence>
<protein>
    <submittedName>
        <fullName evidence="1">Uncharacterized protein</fullName>
    </submittedName>
</protein>
<evidence type="ECO:0000313" key="1">
    <source>
        <dbReference type="EMBL" id="KAH3724305.1"/>
    </source>
</evidence>
<dbReference type="AlphaFoldDB" id="A0A9D4CFI4"/>
<reference evidence="1" key="1">
    <citation type="journal article" date="2019" name="bioRxiv">
        <title>The Genome of the Zebra Mussel, Dreissena polymorpha: A Resource for Invasive Species Research.</title>
        <authorList>
            <person name="McCartney M.A."/>
            <person name="Auch B."/>
            <person name="Kono T."/>
            <person name="Mallez S."/>
            <person name="Zhang Y."/>
            <person name="Obille A."/>
            <person name="Becker A."/>
            <person name="Abrahante J.E."/>
            <person name="Garbe J."/>
            <person name="Badalamenti J.P."/>
            <person name="Herman A."/>
            <person name="Mangelson H."/>
            <person name="Liachko I."/>
            <person name="Sullivan S."/>
            <person name="Sone E.D."/>
            <person name="Koren S."/>
            <person name="Silverstein K.A.T."/>
            <person name="Beckman K.B."/>
            <person name="Gohl D.M."/>
        </authorList>
    </citation>
    <scope>NUCLEOTIDE SEQUENCE</scope>
    <source>
        <strain evidence="1">Duluth1</strain>
        <tissue evidence="1">Whole animal</tissue>
    </source>
</reference>
<name>A0A9D4CFI4_DREPO</name>
<proteinExistence type="predicted"/>
<organism evidence="1 2">
    <name type="scientific">Dreissena polymorpha</name>
    <name type="common">Zebra mussel</name>
    <name type="synonym">Mytilus polymorpha</name>
    <dbReference type="NCBI Taxonomy" id="45954"/>
    <lineage>
        <taxon>Eukaryota</taxon>
        <taxon>Metazoa</taxon>
        <taxon>Spiralia</taxon>
        <taxon>Lophotrochozoa</taxon>
        <taxon>Mollusca</taxon>
        <taxon>Bivalvia</taxon>
        <taxon>Autobranchia</taxon>
        <taxon>Heteroconchia</taxon>
        <taxon>Euheterodonta</taxon>
        <taxon>Imparidentia</taxon>
        <taxon>Neoheterodontei</taxon>
        <taxon>Myida</taxon>
        <taxon>Dreissenoidea</taxon>
        <taxon>Dreissenidae</taxon>
        <taxon>Dreissena</taxon>
    </lineage>
</organism>
<comment type="caution">
    <text evidence="1">The sequence shown here is derived from an EMBL/GenBank/DDBJ whole genome shotgun (WGS) entry which is preliminary data.</text>
</comment>
<keyword evidence="2" id="KW-1185">Reference proteome</keyword>
<reference evidence="1" key="2">
    <citation type="submission" date="2020-11" db="EMBL/GenBank/DDBJ databases">
        <authorList>
            <person name="McCartney M.A."/>
            <person name="Auch B."/>
            <person name="Kono T."/>
            <person name="Mallez S."/>
            <person name="Becker A."/>
            <person name="Gohl D.M."/>
            <person name="Silverstein K.A.T."/>
            <person name="Koren S."/>
            <person name="Bechman K.B."/>
            <person name="Herman A."/>
            <person name="Abrahante J.E."/>
            <person name="Garbe J."/>
        </authorList>
    </citation>
    <scope>NUCLEOTIDE SEQUENCE</scope>
    <source>
        <strain evidence="1">Duluth1</strain>
        <tissue evidence="1">Whole animal</tissue>
    </source>
</reference>
<accession>A0A9D4CFI4</accession>
<dbReference type="EMBL" id="JAIWYP010000012">
    <property type="protein sequence ID" value="KAH3724305.1"/>
    <property type="molecule type" value="Genomic_DNA"/>
</dbReference>